<protein>
    <submittedName>
        <fullName evidence="2">Uncharacterized protein</fullName>
    </submittedName>
</protein>
<sequence>MPINVSMAVNLLASSNVRSGSGGKPAGGPSGDGAGMPSLNAITALSSWGSPWKPGHRALSGPIHSGADCIVSAPTGFCSAAGIEGSSAKAGIFMPPTAVNNKVVAIRRRFMINAFELGSIH</sequence>
<feature type="compositionally biased region" description="Gly residues" evidence="1">
    <location>
        <begin position="20"/>
        <end position="34"/>
    </location>
</feature>
<evidence type="ECO:0000313" key="2">
    <source>
        <dbReference type="EMBL" id="MDL2402091.1"/>
    </source>
</evidence>
<dbReference type="EMBL" id="JARFYM010000025">
    <property type="protein sequence ID" value="MDL2402091.1"/>
    <property type="molecule type" value="Genomic_DNA"/>
</dbReference>
<gene>
    <name evidence="2" type="ORF">PY649_24605</name>
</gene>
<comment type="caution">
    <text evidence="2">The sequence shown here is derived from an EMBL/GenBank/DDBJ whole genome shotgun (WGS) entry which is preliminary data.</text>
</comment>
<evidence type="ECO:0000313" key="3">
    <source>
        <dbReference type="Proteomes" id="UP001172645"/>
    </source>
</evidence>
<feature type="region of interest" description="Disordered" evidence="1">
    <location>
        <begin position="18"/>
        <end position="38"/>
    </location>
</feature>
<dbReference type="RefSeq" id="WP_285871433.1">
    <property type="nucleotide sequence ID" value="NZ_JARFYM010000025.1"/>
</dbReference>
<keyword evidence="3" id="KW-1185">Reference proteome</keyword>
<name>A0ABT7K0F3_9HYPH</name>
<organism evidence="2 3">
    <name type="scientific">Rhizobium mayense</name>
    <dbReference type="NCBI Taxonomy" id="1312184"/>
    <lineage>
        <taxon>Bacteria</taxon>
        <taxon>Pseudomonadati</taxon>
        <taxon>Pseudomonadota</taxon>
        <taxon>Alphaproteobacteria</taxon>
        <taxon>Hyphomicrobiales</taxon>
        <taxon>Rhizobiaceae</taxon>
        <taxon>Rhizobium/Agrobacterium group</taxon>
        <taxon>Rhizobium</taxon>
    </lineage>
</organism>
<reference evidence="2" key="1">
    <citation type="submission" date="2023-06" db="EMBL/GenBank/DDBJ databases">
        <title>Phylogenetic Diversity of Rhizobium strains.</title>
        <authorList>
            <person name="Moura F.T."/>
            <person name="Helene L.C.F."/>
            <person name="Hungria M."/>
        </authorList>
    </citation>
    <scope>NUCLEOTIDE SEQUENCE</scope>
    <source>
        <strain evidence="2">CCGE526</strain>
    </source>
</reference>
<evidence type="ECO:0000256" key="1">
    <source>
        <dbReference type="SAM" id="MobiDB-lite"/>
    </source>
</evidence>
<accession>A0ABT7K0F3</accession>
<dbReference type="Proteomes" id="UP001172645">
    <property type="component" value="Unassembled WGS sequence"/>
</dbReference>
<proteinExistence type="predicted"/>